<dbReference type="Proteomes" id="UP000002139">
    <property type="component" value="Chromosome"/>
</dbReference>
<organism evidence="2 3">
    <name type="scientific">Sorangium cellulosum (strain So ce56)</name>
    <name type="common">Polyangium cellulosum (strain So ce56)</name>
    <dbReference type="NCBI Taxonomy" id="448385"/>
    <lineage>
        <taxon>Bacteria</taxon>
        <taxon>Pseudomonadati</taxon>
        <taxon>Myxococcota</taxon>
        <taxon>Polyangia</taxon>
        <taxon>Polyangiales</taxon>
        <taxon>Polyangiaceae</taxon>
        <taxon>Sorangium</taxon>
    </lineage>
</organism>
<dbReference type="InterPro" id="IPR001940">
    <property type="entry name" value="Peptidase_S1C"/>
</dbReference>
<keyword evidence="1" id="KW-1133">Transmembrane helix</keyword>
<dbReference type="PANTHER" id="PTHR43019">
    <property type="entry name" value="SERINE ENDOPROTEASE DEGS"/>
    <property type="match status" value="1"/>
</dbReference>
<dbReference type="SUPFAM" id="SSF50494">
    <property type="entry name" value="Trypsin-like serine proteases"/>
    <property type="match status" value="1"/>
</dbReference>
<feature type="transmembrane region" description="Helical" evidence="1">
    <location>
        <begin position="484"/>
        <end position="504"/>
    </location>
</feature>
<name>A9GH09_SORC5</name>
<dbReference type="Gene3D" id="2.40.10.120">
    <property type="match status" value="1"/>
</dbReference>
<dbReference type="Pfam" id="PF13365">
    <property type="entry name" value="Trypsin_2"/>
    <property type="match status" value="1"/>
</dbReference>
<dbReference type="AlphaFoldDB" id="A9GH09"/>
<sequence>MNQLRTLGVWLRCALRFGFGVSALLLAPRFAEAKSVRPVEPIKVNGSELGTITISNVILKAPNLDDVLIVKEKFLVMFLEEMRGLGYRALGRENLALNLDRSSEAAFILAGTMTAADCADERGLTCGITIKWELLDRASKTVVYQMTSNHEEMEMRELDRAAAGNALLLGSLRSLLARPMFVQALRSSGAPAEAPAAPVFPPGEMRGCPARTLAMPKMSEEVLNATALVKLDDGVGSAVVISPDGLLLTAAHVATTPEVVVRFRDGKEFPATVMRVNEQSDVALLQLKDGSRETPCLTLRMPPPSTGDDVFALGAPGGERLSFSVTRGIVSGQRTFDGNSLIQTDTSISPGNSGGPLVDDKGQVVAIMTFKATGQGIEGLGFGVPSATALSSLGLSFGETTGALKVERKTATASGGLALGGVADKPDPPWFYVGKDAPGKTPGWVGQANGWGWVVIAAGGLTVGTTAIMNIGSTPPEFGTLRTWNTVGWAITGLGAGMVLSSYVFAPNKVPPATARRSTPGRTFAAGVGAPGIGLTSLSIMGTF</sequence>
<feature type="transmembrane region" description="Helical" evidence="1">
    <location>
        <begin position="450"/>
        <end position="472"/>
    </location>
</feature>
<dbReference type="eggNOG" id="COG0265">
    <property type="taxonomic scope" value="Bacteria"/>
</dbReference>
<dbReference type="KEGG" id="scl:sce6228"/>
<dbReference type="BioCyc" id="SCEL448385:SCE_RS49450-MONOMER"/>
<dbReference type="InterPro" id="IPR009003">
    <property type="entry name" value="Peptidase_S1_PA"/>
</dbReference>
<feature type="transmembrane region" description="Helical" evidence="1">
    <location>
        <begin position="524"/>
        <end position="543"/>
    </location>
</feature>
<dbReference type="STRING" id="448385.sce6228"/>
<dbReference type="HOGENOM" id="CLU_500471_0_0_7"/>
<proteinExistence type="predicted"/>
<keyword evidence="1" id="KW-0812">Transmembrane</keyword>
<dbReference type="EMBL" id="AM746676">
    <property type="protein sequence ID" value="CAN96395.1"/>
    <property type="molecule type" value="Genomic_DNA"/>
</dbReference>
<dbReference type="GO" id="GO:0006508">
    <property type="term" value="P:proteolysis"/>
    <property type="evidence" value="ECO:0007669"/>
    <property type="project" value="InterPro"/>
</dbReference>
<reference evidence="2 3" key="1">
    <citation type="journal article" date="2007" name="Nat. Biotechnol.">
        <title>Complete genome sequence of the myxobacterium Sorangium cellulosum.</title>
        <authorList>
            <person name="Schneiker S."/>
            <person name="Perlova O."/>
            <person name="Kaiser O."/>
            <person name="Gerth K."/>
            <person name="Alici A."/>
            <person name="Altmeyer M.O."/>
            <person name="Bartels D."/>
            <person name="Bekel T."/>
            <person name="Beyer S."/>
            <person name="Bode E."/>
            <person name="Bode H.B."/>
            <person name="Bolten C.J."/>
            <person name="Choudhuri J.V."/>
            <person name="Doss S."/>
            <person name="Elnakady Y.A."/>
            <person name="Frank B."/>
            <person name="Gaigalat L."/>
            <person name="Goesmann A."/>
            <person name="Groeger C."/>
            <person name="Gross F."/>
            <person name="Jelsbak L."/>
            <person name="Jelsbak L."/>
            <person name="Kalinowski J."/>
            <person name="Kegler C."/>
            <person name="Knauber T."/>
            <person name="Konietzny S."/>
            <person name="Kopp M."/>
            <person name="Krause L."/>
            <person name="Krug D."/>
            <person name="Linke B."/>
            <person name="Mahmud T."/>
            <person name="Martinez-Arias R."/>
            <person name="McHardy A.C."/>
            <person name="Merai M."/>
            <person name="Meyer F."/>
            <person name="Mormann S."/>
            <person name="Munoz-Dorado J."/>
            <person name="Perez J."/>
            <person name="Pradella S."/>
            <person name="Rachid S."/>
            <person name="Raddatz G."/>
            <person name="Rosenau F."/>
            <person name="Rueckert C."/>
            <person name="Sasse F."/>
            <person name="Scharfe M."/>
            <person name="Schuster S.C."/>
            <person name="Suen G."/>
            <person name="Treuner-Lange A."/>
            <person name="Velicer G.J."/>
            <person name="Vorholter F.-J."/>
            <person name="Weissman K.J."/>
            <person name="Welch R.D."/>
            <person name="Wenzel S.C."/>
            <person name="Whitworth D.E."/>
            <person name="Wilhelm S."/>
            <person name="Wittmann C."/>
            <person name="Bloecker H."/>
            <person name="Puehler A."/>
            <person name="Mueller R."/>
        </authorList>
    </citation>
    <scope>NUCLEOTIDE SEQUENCE [LARGE SCALE GENOMIC DNA]</scope>
    <source>
        <strain evidence="3">So ce56</strain>
    </source>
</reference>
<evidence type="ECO:0000313" key="2">
    <source>
        <dbReference type="EMBL" id="CAN96395.1"/>
    </source>
</evidence>
<evidence type="ECO:0000313" key="3">
    <source>
        <dbReference type="Proteomes" id="UP000002139"/>
    </source>
</evidence>
<protein>
    <submittedName>
        <fullName evidence="2">Probable serine proteinase</fullName>
    </submittedName>
</protein>
<dbReference type="PANTHER" id="PTHR43019:SF23">
    <property type="entry name" value="PROTEASE DO-LIKE 5, CHLOROPLASTIC"/>
    <property type="match status" value="1"/>
</dbReference>
<evidence type="ECO:0000256" key="1">
    <source>
        <dbReference type="SAM" id="Phobius"/>
    </source>
</evidence>
<gene>
    <name evidence="2" type="ordered locus">sce6228</name>
</gene>
<dbReference type="PRINTS" id="PR00834">
    <property type="entry name" value="PROTEASES2C"/>
</dbReference>
<accession>A9GH09</accession>
<keyword evidence="3" id="KW-1185">Reference proteome</keyword>
<keyword evidence="1" id="KW-0472">Membrane</keyword>
<dbReference type="GO" id="GO:0004252">
    <property type="term" value="F:serine-type endopeptidase activity"/>
    <property type="evidence" value="ECO:0007669"/>
    <property type="project" value="InterPro"/>
</dbReference>